<gene>
    <name evidence="1" type="ORF">XELAEV_1802952312mg</name>
</gene>
<reference evidence="2" key="1">
    <citation type="journal article" date="2016" name="Nature">
        <title>Genome evolution in the allotetraploid frog Xenopus laevis.</title>
        <authorList>
            <person name="Session A.M."/>
            <person name="Uno Y."/>
            <person name="Kwon T."/>
            <person name="Chapman J.A."/>
            <person name="Toyoda A."/>
            <person name="Takahashi S."/>
            <person name="Fukui A."/>
            <person name="Hikosaka A."/>
            <person name="Suzuki A."/>
            <person name="Kondo M."/>
            <person name="van Heeringen S.J."/>
            <person name="Quigley I."/>
            <person name="Heinz S."/>
            <person name="Ogino H."/>
            <person name="Ochi H."/>
            <person name="Hellsten U."/>
            <person name="Lyons J.B."/>
            <person name="Simakov O."/>
            <person name="Putnam N."/>
            <person name="Stites J."/>
            <person name="Kuroki Y."/>
            <person name="Tanaka T."/>
            <person name="Michiue T."/>
            <person name="Watanabe M."/>
            <person name="Bogdanovic O."/>
            <person name="Lister R."/>
            <person name="Georgiou G."/>
            <person name="Paranjpe S.S."/>
            <person name="van Kruijsbergen I."/>
            <person name="Shu S."/>
            <person name="Carlson J."/>
            <person name="Kinoshita T."/>
            <person name="Ohta Y."/>
            <person name="Mawaribuchi S."/>
            <person name="Jenkins J."/>
            <person name="Grimwood J."/>
            <person name="Schmutz J."/>
            <person name="Mitros T."/>
            <person name="Mozaffari S.V."/>
            <person name="Suzuki Y."/>
            <person name="Haramoto Y."/>
            <person name="Yamamoto T.S."/>
            <person name="Takagi C."/>
            <person name="Heald R."/>
            <person name="Miller K."/>
            <person name="Haudenschild C."/>
            <person name="Kitzman J."/>
            <person name="Nakayama T."/>
            <person name="Izutsu Y."/>
            <person name="Robert J."/>
            <person name="Fortriede J."/>
            <person name="Burns K."/>
            <person name="Lotay V."/>
            <person name="Karimi K."/>
            <person name="Yasuoka Y."/>
            <person name="Dichmann D.S."/>
            <person name="Flajnik M.F."/>
            <person name="Houston D.W."/>
            <person name="Shendure J."/>
            <person name="DuPasquier L."/>
            <person name="Vize P.D."/>
            <person name="Zorn A.M."/>
            <person name="Ito M."/>
            <person name="Marcotte E.M."/>
            <person name="Wallingford J.B."/>
            <person name="Ito Y."/>
            <person name="Asashima M."/>
            <person name="Ueno N."/>
            <person name="Matsuda Y."/>
            <person name="Veenstra G.J."/>
            <person name="Fujiyama A."/>
            <person name="Harland R.M."/>
            <person name="Taira M."/>
            <person name="Rokhsar D.S."/>
        </authorList>
    </citation>
    <scope>NUCLEOTIDE SEQUENCE [LARGE SCALE GENOMIC DNA]</scope>
    <source>
        <strain evidence="2">J</strain>
    </source>
</reference>
<proteinExistence type="predicted"/>
<evidence type="ECO:0000313" key="2">
    <source>
        <dbReference type="Proteomes" id="UP000694892"/>
    </source>
</evidence>
<feature type="non-terminal residue" evidence="1">
    <location>
        <position position="53"/>
    </location>
</feature>
<protein>
    <submittedName>
        <fullName evidence="1">Uncharacterized protein</fullName>
    </submittedName>
</protein>
<dbReference type="Proteomes" id="UP000694892">
    <property type="component" value="Chromosome 5S"/>
</dbReference>
<organism evidence="1 2">
    <name type="scientific">Xenopus laevis</name>
    <name type="common">African clawed frog</name>
    <dbReference type="NCBI Taxonomy" id="8355"/>
    <lineage>
        <taxon>Eukaryota</taxon>
        <taxon>Metazoa</taxon>
        <taxon>Chordata</taxon>
        <taxon>Craniata</taxon>
        <taxon>Vertebrata</taxon>
        <taxon>Euteleostomi</taxon>
        <taxon>Amphibia</taxon>
        <taxon>Batrachia</taxon>
        <taxon>Anura</taxon>
        <taxon>Pipoidea</taxon>
        <taxon>Pipidae</taxon>
        <taxon>Xenopodinae</taxon>
        <taxon>Xenopus</taxon>
        <taxon>Xenopus</taxon>
    </lineage>
</organism>
<accession>A0A974HHM7</accession>
<name>A0A974HHM7_XENLA</name>
<dbReference type="AlphaFoldDB" id="A0A974HHM7"/>
<feature type="non-terminal residue" evidence="1">
    <location>
        <position position="1"/>
    </location>
</feature>
<dbReference type="EMBL" id="CM004475">
    <property type="protein sequence ID" value="OCT78422.1"/>
    <property type="molecule type" value="Genomic_DNA"/>
</dbReference>
<evidence type="ECO:0000313" key="1">
    <source>
        <dbReference type="EMBL" id="OCT78422.1"/>
    </source>
</evidence>
<sequence length="53" mass="6168">PLSEICFTHIDVQFLEKFGVSFGIEGETMTLSCDILLTPELSRLRPHPEWYRD</sequence>